<dbReference type="RefSeq" id="WP_069123829.1">
    <property type="nucleotide sequence ID" value="NZ_MARB01000008.1"/>
</dbReference>
<dbReference type="InterPro" id="IPR019734">
    <property type="entry name" value="TPR_rpt"/>
</dbReference>
<gene>
    <name evidence="4" type="ORF">CODIS_17180</name>
</gene>
<dbReference type="AlphaFoldDB" id="A0A7Z0VLM4"/>
<reference evidence="4 5" key="1">
    <citation type="submission" date="2016-06" db="EMBL/GenBank/DDBJ databases">
        <title>Genome sequence of endosymbiont of Candidatus Endolucinida thiodiazotropha.</title>
        <authorList>
            <person name="Poehlein A."/>
            <person name="Koenig S."/>
            <person name="Heiden S.E."/>
            <person name="Thuermer A."/>
            <person name="Voget S."/>
            <person name="Daniel R."/>
            <person name="Markert S."/>
            <person name="Gros O."/>
            <person name="Schweder T."/>
        </authorList>
    </citation>
    <scope>NUCLEOTIDE SEQUENCE [LARGE SCALE GENOMIC DNA]</scope>
    <source>
        <strain evidence="4 5">COS</strain>
    </source>
</reference>
<feature type="repeat" description="TPR" evidence="3">
    <location>
        <begin position="79"/>
        <end position="112"/>
    </location>
</feature>
<evidence type="ECO:0000313" key="4">
    <source>
        <dbReference type="EMBL" id="ODJ87947.1"/>
    </source>
</evidence>
<sequence>MPKFSVLTWLVIIVAQVTYGLLVYAITRSYYEDTSVTTSQLPAASPEAAIHPQVGSFDAVMQPAVKIQPSSEALATDDPALIARLADDYFMRKEYPQAIELYERVLQISPDDVETYNDLGLSLFYIGQSQRAVEVLQSGASKQPDFQRIQLTLGFVLAQTGSKEAASAAFNRAIELGPENTVGQEARRMLSEIE</sequence>
<feature type="repeat" description="TPR" evidence="3">
    <location>
        <begin position="147"/>
        <end position="180"/>
    </location>
</feature>
<dbReference type="InterPro" id="IPR011990">
    <property type="entry name" value="TPR-like_helical_dom_sf"/>
</dbReference>
<proteinExistence type="predicted"/>
<dbReference type="PANTHER" id="PTHR44943">
    <property type="entry name" value="CELLULOSE SYNTHASE OPERON PROTEIN C"/>
    <property type="match status" value="1"/>
</dbReference>
<protein>
    <submittedName>
        <fullName evidence="4">Tetratricopeptide repeat protein</fullName>
    </submittedName>
</protein>
<dbReference type="SUPFAM" id="SSF48452">
    <property type="entry name" value="TPR-like"/>
    <property type="match status" value="1"/>
</dbReference>
<evidence type="ECO:0000256" key="3">
    <source>
        <dbReference type="PROSITE-ProRule" id="PRU00339"/>
    </source>
</evidence>
<dbReference type="Pfam" id="PF13181">
    <property type="entry name" value="TPR_8"/>
    <property type="match status" value="1"/>
</dbReference>
<keyword evidence="1" id="KW-0677">Repeat</keyword>
<dbReference type="OrthoDB" id="5769675at2"/>
<evidence type="ECO:0000256" key="1">
    <source>
        <dbReference type="ARBA" id="ARBA00022737"/>
    </source>
</evidence>
<dbReference type="PROSITE" id="PS50005">
    <property type="entry name" value="TPR"/>
    <property type="match status" value="2"/>
</dbReference>
<evidence type="ECO:0000313" key="5">
    <source>
        <dbReference type="Proteomes" id="UP000094769"/>
    </source>
</evidence>
<accession>A0A7Z0VLM4</accession>
<dbReference type="InterPro" id="IPR051685">
    <property type="entry name" value="Ycf3/AcsC/BcsC/TPR_MFPF"/>
</dbReference>
<organism evidence="4 5">
    <name type="scientific">Candidatus Thiodiazotropha endolucinida</name>
    <dbReference type="NCBI Taxonomy" id="1655433"/>
    <lineage>
        <taxon>Bacteria</taxon>
        <taxon>Pseudomonadati</taxon>
        <taxon>Pseudomonadota</taxon>
        <taxon>Gammaproteobacteria</taxon>
        <taxon>Chromatiales</taxon>
        <taxon>Sedimenticolaceae</taxon>
        <taxon>Candidatus Thiodiazotropha</taxon>
    </lineage>
</organism>
<comment type="caution">
    <text evidence="4">The sequence shown here is derived from an EMBL/GenBank/DDBJ whole genome shotgun (WGS) entry which is preliminary data.</text>
</comment>
<dbReference type="Proteomes" id="UP000094769">
    <property type="component" value="Unassembled WGS sequence"/>
</dbReference>
<name>A0A7Z0VLM4_9GAMM</name>
<dbReference type="SMART" id="SM00028">
    <property type="entry name" value="TPR"/>
    <property type="match status" value="3"/>
</dbReference>
<dbReference type="Pfam" id="PF13414">
    <property type="entry name" value="TPR_11"/>
    <property type="match status" value="1"/>
</dbReference>
<keyword evidence="2 3" id="KW-0802">TPR repeat</keyword>
<dbReference type="PANTHER" id="PTHR44943:SF8">
    <property type="entry name" value="TPR REPEAT-CONTAINING PROTEIN MJ0263"/>
    <property type="match status" value="1"/>
</dbReference>
<evidence type="ECO:0000256" key="2">
    <source>
        <dbReference type="ARBA" id="ARBA00022803"/>
    </source>
</evidence>
<dbReference type="Gene3D" id="1.25.40.10">
    <property type="entry name" value="Tetratricopeptide repeat domain"/>
    <property type="match status" value="1"/>
</dbReference>
<dbReference type="EMBL" id="MARB01000008">
    <property type="protein sequence ID" value="ODJ87947.1"/>
    <property type="molecule type" value="Genomic_DNA"/>
</dbReference>
<keyword evidence="5" id="KW-1185">Reference proteome</keyword>